<dbReference type="EMBL" id="BNBO01000008">
    <property type="protein sequence ID" value="GHH66895.1"/>
    <property type="molecule type" value="Genomic_DNA"/>
</dbReference>
<evidence type="ECO:0000256" key="1">
    <source>
        <dbReference type="SAM" id="MobiDB-lite"/>
    </source>
</evidence>
<proteinExistence type="predicted"/>
<reference evidence="2" key="1">
    <citation type="journal article" date="2014" name="Int. J. Syst. Evol. Microbiol.">
        <title>Complete genome sequence of Corynebacterium casei LMG S-19264T (=DSM 44701T), isolated from a smear-ripened cheese.</title>
        <authorList>
            <consortium name="US DOE Joint Genome Institute (JGI-PGF)"/>
            <person name="Walter F."/>
            <person name="Albersmeier A."/>
            <person name="Kalinowski J."/>
            <person name="Ruckert C."/>
        </authorList>
    </citation>
    <scope>NUCLEOTIDE SEQUENCE</scope>
    <source>
        <strain evidence="2">JCM 4646</strain>
    </source>
</reference>
<name>A0A919FJ39_9ACTN</name>
<feature type="compositionally biased region" description="Low complexity" evidence="1">
    <location>
        <begin position="1"/>
        <end position="26"/>
    </location>
</feature>
<evidence type="ECO:0000313" key="2">
    <source>
        <dbReference type="EMBL" id="GHH66895.1"/>
    </source>
</evidence>
<evidence type="ECO:0000313" key="3">
    <source>
        <dbReference type="Proteomes" id="UP000617734"/>
    </source>
</evidence>
<gene>
    <name evidence="2" type="ORF">GCM10018781_21380</name>
</gene>
<reference evidence="2" key="2">
    <citation type="submission" date="2020-09" db="EMBL/GenBank/DDBJ databases">
        <authorList>
            <person name="Sun Q."/>
            <person name="Ohkuma M."/>
        </authorList>
    </citation>
    <scope>NUCLEOTIDE SEQUENCE</scope>
    <source>
        <strain evidence="2">JCM 4646</strain>
    </source>
</reference>
<feature type="compositionally biased region" description="Polar residues" evidence="1">
    <location>
        <begin position="57"/>
        <end position="66"/>
    </location>
</feature>
<sequence>MAVAVDDTGDEAGATGTTGGTLAELGTGLGVKADLGHDCTPRNKNWRGGAGKREKTAGTTPTSTFGGHSAAYDLCQEPAEPA</sequence>
<comment type="caution">
    <text evidence="2">The sequence shown here is derived from an EMBL/GenBank/DDBJ whole genome shotgun (WGS) entry which is preliminary data.</text>
</comment>
<dbReference type="Proteomes" id="UP000617734">
    <property type="component" value="Unassembled WGS sequence"/>
</dbReference>
<protein>
    <submittedName>
        <fullName evidence="2">Uncharacterized protein</fullName>
    </submittedName>
</protein>
<accession>A0A919FJ39</accession>
<keyword evidence="3" id="KW-1185">Reference proteome</keyword>
<dbReference type="AlphaFoldDB" id="A0A919FJ39"/>
<feature type="region of interest" description="Disordered" evidence="1">
    <location>
        <begin position="1"/>
        <end position="82"/>
    </location>
</feature>
<organism evidence="2 3">
    <name type="scientific">Kitasatospora indigofera</name>
    <dbReference type="NCBI Taxonomy" id="67307"/>
    <lineage>
        <taxon>Bacteria</taxon>
        <taxon>Bacillati</taxon>
        <taxon>Actinomycetota</taxon>
        <taxon>Actinomycetes</taxon>
        <taxon>Kitasatosporales</taxon>
        <taxon>Streptomycetaceae</taxon>
        <taxon>Kitasatospora</taxon>
    </lineage>
</organism>